<keyword evidence="2" id="KW-0964">Secreted</keyword>
<dbReference type="InterPro" id="IPR037579">
    <property type="entry name" value="FIB_ANG-like"/>
</dbReference>
<dbReference type="PANTHER" id="PTHR47221:SF6">
    <property type="entry name" value="FIBRINOGEN ALPHA CHAIN"/>
    <property type="match status" value="1"/>
</dbReference>
<evidence type="ECO:0000259" key="7">
    <source>
        <dbReference type="PROSITE" id="PS51406"/>
    </source>
</evidence>
<gene>
    <name evidence="8" type="ORF">KUTeg_015604</name>
</gene>
<organism evidence="8 9">
    <name type="scientific">Tegillarca granosa</name>
    <name type="common">Malaysian cockle</name>
    <name type="synonym">Anadara granosa</name>
    <dbReference type="NCBI Taxonomy" id="220873"/>
    <lineage>
        <taxon>Eukaryota</taxon>
        <taxon>Metazoa</taxon>
        <taxon>Spiralia</taxon>
        <taxon>Lophotrochozoa</taxon>
        <taxon>Mollusca</taxon>
        <taxon>Bivalvia</taxon>
        <taxon>Autobranchia</taxon>
        <taxon>Pteriomorphia</taxon>
        <taxon>Arcoida</taxon>
        <taxon>Arcoidea</taxon>
        <taxon>Arcidae</taxon>
        <taxon>Tegillarca</taxon>
    </lineage>
</organism>
<dbReference type="SUPFAM" id="SSF56496">
    <property type="entry name" value="Fibrinogen C-terminal domain-like"/>
    <property type="match status" value="1"/>
</dbReference>
<keyword evidence="6" id="KW-0325">Glycoprotein</keyword>
<keyword evidence="3" id="KW-0732">Signal</keyword>
<evidence type="ECO:0000256" key="5">
    <source>
        <dbReference type="ARBA" id="ARBA00023157"/>
    </source>
</evidence>
<accession>A0ABQ9EQT8</accession>
<dbReference type="Pfam" id="PF00147">
    <property type="entry name" value="Fibrinogen_C"/>
    <property type="match status" value="1"/>
</dbReference>
<dbReference type="PROSITE" id="PS51406">
    <property type="entry name" value="FIBRINOGEN_C_2"/>
    <property type="match status" value="1"/>
</dbReference>
<keyword evidence="5" id="KW-1015">Disulfide bond</keyword>
<dbReference type="Gene3D" id="3.90.215.10">
    <property type="entry name" value="Gamma Fibrinogen, chain A, domain 1"/>
    <property type="match status" value="1"/>
</dbReference>
<dbReference type="EMBL" id="JARBDR010000793">
    <property type="protein sequence ID" value="KAJ8307520.1"/>
    <property type="molecule type" value="Genomic_DNA"/>
</dbReference>
<dbReference type="PANTHER" id="PTHR47221">
    <property type="entry name" value="FIBRINOGEN ALPHA CHAIN"/>
    <property type="match status" value="1"/>
</dbReference>
<dbReference type="InterPro" id="IPR002181">
    <property type="entry name" value="Fibrinogen_a/b/g_C_dom"/>
</dbReference>
<comment type="subcellular location">
    <subcellularLocation>
        <location evidence="1">Secreted</location>
    </subcellularLocation>
</comment>
<sequence>FDGGVDFYRSWNEYRNGFGHIYDEYWLGNEKIHKLTQSKQINRVDMIDDALNQENKIVLSKINHKTSSAARMLNETVQDVVMSIPAS</sequence>
<evidence type="ECO:0000313" key="8">
    <source>
        <dbReference type="EMBL" id="KAJ8307520.1"/>
    </source>
</evidence>
<evidence type="ECO:0000256" key="4">
    <source>
        <dbReference type="ARBA" id="ARBA00023054"/>
    </source>
</evidence>
<comment type="caution">
    <text evidence="8">The sequence shown here is derived from an EMBL/GenBank/DDBJ whole genome shotgun (WGS) entry which is preliminary data.</text>
</comment>
<keyword evidence="9" id="KW-1185">Reference proteome</keyword>
<feature type="domain" description="Fibrinogen C-terminal" evidence="7">
    <location>
        <begin position="1"/>
        <end position="48"/>
    </location>
</feature>
<keyword evidence="4" id="KW-0175">Coiled coil</keyword>
<evidence type="ECO:0000256" key="1">
    <source>
        <dbReference type="ARBA" id="ARBA00004613"/>
    </source>
</evidence>
<evidence type="ECO:0000313" key="9">
    <source>
        <dbReference type="Proteomes" id="UP001217089"/>
    </source>
</evidence>
<protein>
    <recommendedName>
        <fullName evidence="7">Fibrinogen C-terminal domain-containing protein</fullName>
    </recommendedName>
</protein>
<name>A0ABQ9EQT8_TEGGR</name>
<dbReference type="Proteomes" id="UP001217089">
    <property type="component" value="Unassembled WGS sequence"/>
</dbReference>
<proteinExistence type="predicted"/>
<evidence type="ECO:0000256" key="3">
    <source>
        <dbReference type="ARBA" id="ARBA00022729"/>
    </source>
</evidence>
<feature type="non-terminal residue" evidence="8">
    <location>
        <position position="1"/>
    </location>
</feature>
<evidence type="ECO:0000256" key="2">
    <source>
        <dbReference type="ARBA" id="ARBA00022525"/>
    </source>
</evidence>
<dbReference type="InterPro" id="IPR036056">
    <property type="entry name" value="Fibrinogen-like_C"/>
</dbReference>
<dbReference type="InterPro" id="IPR014716">
    <property type="entry name" value="Fibrinogen_a/b/g_C_1"/>
</dbReference>
<evidence type="ECO:0000256" key="6">
    <source>
        <dbReference type="ARBA" id="ARBA00023180"/>
    </source>
</evidence>
<reference evidence="8 9" key="1">
    <citation type="submission" date="2022-12" db="EMBL/GenBank/DDBJ databases">
        <title>Chromosome-level genome of Tegillarca granosa.</title>
        <authorList>
            <person name="Kim J."/>
        </authorList>
    </citation>
    <scope>NUCLEOTIDE SEQUENCE [LARGE SCALE GENOMIC DNA]</scope>
    <source>
        <strain evidence="8">Teg-2019</strain>
        <tissue evidence="8">Adductor muscle</tissue>
    </source>
</reference>